<dbReference type="EMBL" id="FPBD01000013">
    <property type="protein sequence ID" value="SFU16768.1"/>
    <property type="molecule type" value="Genomic_DNA"/>
</dbReference>
<accession>A0A1I7DYL1</accession>
<organism evidence="1 2">
    <name type="scientific">Pseudovibrio denitrificans</name>
    <dbReference type="NCBI Taxonomy" id="258256"/>
    <lineage>
        <taxon>Bacteria</taxon>
        <taxon>Pseudomonadati</taxon>
        <taxon>Pseudomonadota</taxon>
        <taxon>Alphaproteobacteria</taxon>
        <taxon>Hyphomicrobiales</taxon>
        <taxon>Stappiaceae</taxon>
        <taxon>Pseudovibrio</taxon>
    </lineage>
</organism>
<proteinExistence type="predicted"/>
<dbReference type="AlphaFoldDB" id="A0A1I7DYL1"/>
<name>A0A1I7DYL1_9HYPH</name>
<dbReference type="Proteomes" id="UP000183371">
    <property type="component" value="Unassembled WGS sequence"/>
</dbReference>
<reference evidence="2" key="1">
    <citation type="submission" date="2016-10" db="EMBL/GenBank/DDBJ databases">
        <authorList>
            <person name="Varghese N."/>
            <person name="Submissions S."/>
        </authorList>
    </citation>
    <scope>NUCLEOTIDE SEQUENCE [LARGE SCALE GENOMIC DNA]</scope>
    <source>
        <strain evidence="2">DSM 17465</strain>
    </source>
</reference>
<evidence type="ECO:0000313" key="1">
    <source>
        <dbReference type="EMBL" id="SFU16768.1"/>
    </source>
</evidence>
<evidence type="ECO:0000313" key="2">
    <source>
        <dbReference type="Proteomes" id="UP000183371"/>
    </source>
</evidence>
<dbReference type="RefSeq" id="WP_128647481.1">
    <property type="nucleotide sequence ID" value="NZ_FPBD01000013.1"/>
</dbReference>
<gene>
    <name evidence="1" type="ORF">SAMN05444141_11323</name>
</gene>
<protein>
    <submittedName>
        <fullName evidence="1">Uncharacterized protein</fullName>
    </submittedName>
</protein>
<keyword evidence="2" id="KW-1185">Reference proteome</keyword>
<sequence>MYNFTRPTCAATAIIYLVELHQADLLFHADDSPQECIFGREIPSATLEVMDQFMQKTHVYLEDPHVIIHELSKSSSSN</sequence>